<keyword evidence="7" id="KW-1278">Translocase</keyword>
<sequence>MPATPVLSMRNIAKAFGKFYALKGVDLTVWPGEIHALMGENGAGKSTLMKILAGAYTATSGEILIDGKPHTIKGPKDALAAGITLIYQEMQLAPNLTVAENIFLGSELARGGMVQRKEMQSQAQAVIDRLGAQFKASDRVMKLTIAEQQQVEIARALHRNSRILVMDEPTAALSSRETQRLFELILRLRDEGMAIIYISHRMAEVYELSDRVSVLRDGQYVGSLTRDRLNATELVRMMVGRPLSDLFNKERDIPLGQPRLRVQDLTDGSKVKPSSLVVHAGEIVGLAGLVGAGRSELAQLIFGVRKASGGMIEIDGEPVVIHSPREAIDLGIGFLTENRKEQGLFLELAAQENITMATLERDASWGMLNRKKAQTISDDAISLLNIRVPHSQVRAGGLSGGNQQKLLISRWVAIGPRLLILDEPTRGVDVGAKSEIYRIMNQMARQGVAILMISSELPEVVGMSDRVYVMREGAIVGELQADEIGQESIMTLATGVNDSHLKAEQP</sequence>
<keyword evidence="6 10" id="KW-0067">ATP-binding</keyword>
<evidence type="ECO:0000256" key="2">
    <source>
        <dbReference type="ARBA" id="ARBA00022475"/>
    </source>
</evidence>
<dbReference type="PROSITE" id="PS00211">
    <property type="entry name" value="ABC_TRANSPORTER_1"/>
    <property type="match status" value="1"/>
</dbReference>
<evidence type="ECO:0000313" key="10">
    <source>
        <dbReference type="EMBL" id="MEK0247057.1"/>
    </source>
</evidence>
<dbReference type="InterPro" id="IPR003439">
    <property type="entry name" value="ABC_transporter-like_ATP-bd"/>
</dbReference>
<protein>
    <submittedName>
        <fullName evidence="10">Sugar ABC transporter ATP-binding protein</fullName>
    </submittedName>
</protein>
<feature type="domain" description="ABC transporter" evidence="9">
    <location>
        <begin position="7"/>
        <end position="242"/>
    </location>
</feature>
<dbReference type="SUPFAM" id="SSF52540">
    <property type="entry name" value="P-loop containing nucleoside triphosphate hydrolases"/>
    <property type="match status" value="2"/>
</dbReference>
<evidence type="ECO:0000259" key="9">
    <source>
        <dbReference type="PROSITE" id="PS50893"/>
    </source>
</evidence>
<evidence type="ECO:0000256" key="3">
    <source>
        <dbReference type="ARBA" id="ARBA00022597"/>
    </source>
</evidence>
<dbReference type="SMART" id="SM00382">
    <property type="entry name" value="AAA"/>
    <property type="match status" value="2"/>
</dbReference>
<keyword evidence="5" id="KW-0547">Nucleotide-binding</keyword>
<reference evidence="10 11" key="1">
    <citation type="submission" date="2024-03" db="EMBL/GenBank/DDBJ databases">
        <title>Two novel Raoultella species associated with bleeding cankers of broadleaf hosts, Raoultella scottia sp. nov. and Raoultella lignicola sp. nov.</title>
        <authorList>
            <person name="Brady C.L."/>
        </authorList>
    </citation>
    <scope>NUCLEOTIDE SEQUENCE [LARGE SCALE GENOMIC DNA]</scope>
    <source>
        <strain evidence="10 11">BAC 10a-01-01</strain>
    </source>
</reference>
<name>A0ABU8Z0P1_9ENTR</name>
<proteinExistence type="predicted"/>
<evidence type="ECO:0000256" key="5">
    <source>
        <dbReference type="ARBA" id="ARBA00022741"/>
    </source>
</evidence>
<evidence type="ECO:0000256" key="1">
    <source>
        <dbReference type="ARBA" id="ARBA00022448"/>
    </source>
</evidence>
<dbReference type="EMBL" id="JARXNH020000045">
    <property type="protein sequence ID" value="MEK0247057.1"/>
    <property type="molecule type" value="Genomic_DNA"/>
</dbReference>
<keyword evidence="2" id="KW-1003">Cell membrane</keyword>
<dbReference type="Gene3D" id="3.40.50.300">
    <property type="entry name" value="P-loop containing nucleotide triphosphate hydrolases"/>
    <property type="match status" value="2"/>
</dbReference>
<keyword evidence="8" id="KW-0472">Membrane</keyword>
<dbReference type="InterPro" id="IPR017871">
    <property type="entry name" value="ABC_transporter-like_CS"/>
</dbReference>
<keyword evidence="3" id="KW-0762">Sugar transport</keyword>
<comment type="caution">
    <text evidence="10">The sequence shown here is derived from an EMBL/GenBank/DDBJ whole genome shotgun (WGS) entry which is preliminary data.</text>
</comment>
<evidence type="ECO:0000313" key="11">
    <source>
        <dbReference type="Proteomes" id="UP001334005"/>
    </source>
</evidence>
<dbReference type="Proteomes" id="UP001334005">
    <property type="component" value="Unassembled WGS sequence"/>
</dbReference>
<gene>
    <name evidence="10" type="ORF">QFI66_002735</name>
</gene>
<dbReference type="InterPro" id="IPR003593">
    <property type="entry name" value="AAA+_ATPase"/>
</dbReference>
<keyword evidence="11" id="KW-1185">Reference proteome</keyword>
<dbReference type="PROSITE" id="PS50893">
    <property type="entry name" value="ABC_TRANSPORTER_2"/>
    <property type="match status" value="2"/>
</dbReference>
<dbReference type="Pfam" id="PF00005">
    <property type="entry name" value="ABC_tran"/>
    <property type="match status" value="2"/>
</dbReference>
<evidence type="ECO:0000256" key="7">
    <source>
        <dbReference type="ARBA" id="ARBA00022967"/>
    </source>
</evidence>
<feature type="domain" description="ABC transporter" evidence="9">
    <location>
        <begin position="255"/>
        <end position="497"/>
    </location>
</feature>
<accession>A0ABU8Z0P1</accession>
<dbReference type="GO" id="GO:0005524">
    <property type="term" value="F:ATP binding"/>
    <property type="evidence" value="ECO:0007669"/>
    <property type="project" value="UniProtKB-KW"/>
</dbReference>
<dbReference type="CDD" id="cd03215">
    <property type="entry name" value="ABC_Carb_Monos_II"/>
    <property type="match status" value="1"/>
</dbReference>
<dbReference type="PANTHER" id="PTHR43790">
    <property type="entry name" value="CARBOHYDRATE TRANSPORT ATP-BINDING PROTEIN MG119-RELATED"/>
    <property type="match status" value="1"/>
</dbReference>
<dbReference type="InterPro" id="IPR027417">
    <property type="entry name" value="P-loop_NTPase"/>
</dbReference>
<evidence type="ECO:0000256" key="6">
    <source>
        <dbReference type="ARBA" id="ARBA00022840"/>
    </source>
</evidence>
<organism evidence="10 11">
    <name type="scientific">Raoultella scottii</name>
    <dbReference type="NCBI Taxonomy" id="3040937"/>
    <lineage>
        <taxon>Bacteria</taxon>
        <taxon>Pseudomonadati</taxon>
        <taxon>Pseudomonadota</taxon>
        <taxon>Gammaproteobacteria</taxon>
        <taxon>Enterobacterales</taxon>
        <taxon>Enterobacteriaceae</taxon>
        <taxon>Klebsiella/Raoultella group</taxon>
        <taxon>Raoultella</taxon>
    </lineage>
</organism>
<dbReference type="InterPro" id="IPR050107">
    <property type="entry name" value="ABC_carbohydrate_import_ATPase"/>
</dbReference>
<evidence type="ECO:0000256" key="4">
    <source>
        <dbReference type="ARBA" id="ARBA00022737"/>
    </source>
</evidence>
<dbReference type="CDD" id="cd03216">
    <property type="entry name" value="ABC_Carb_Monos_I"/>
    <property type="match status" value="1"/>
</dbReference>
<dbReference type="PANTHER" id="PTHR43790:SF3">
    <property type="entry name" value="D-ALLOSE IMPORT ATP-BINDING PROTEIN ALSA-RELATED"/>
    <property type="match status" value="1"/>
</dbReference>
<keyword evidence="1" id="KW-0813">Transport</keyword>
<dbReference type="RefSeq" id="WP_331833660.1">
    <property type="nucleotide sequence ID" value="NZ_JARXNH020000045.1"/>
</dbReference>
<evidence type="ECO:0000256" key="8">
    <source>
        <dbReference type="ARBA" id="ARBA00023136"/>
    </source>
</evidence>
<keyword evidence="4" id="KW-0677">Repeat</keyword>